<sequence>MSVLFELGPEAAIPVEVIDAGRSAAVLRRLSAAQRRWLEQSGFTASPGQHALVPEANGALGRVLVVISAKEAGPQTLGGLPYSLPEGDYQLAVDPLLADPVQLALGWALGAYRFERYRKAGRKPARLGLEASVLSQVMPLANATSLVRDLVNTPAEHMGPRQLSEAVKQLAKAHKGRFREWVGDELLSDNFPTIHAVGRGSHREPRLMELSWGKASHPALVLVGKGVCFDTGGLDVKPSAGMRWMKKDMGGAAHAIALAELVMQAKLPVRLTLLIPAVENAISGASMRPGDVITTRAGITVEVDNTDAEGRLVLCDALTYGAERKPDLMIDFATLTGAARVALGPDLPALFGTLPASAKALQEAGEEHHDPLWPLPLWQPYRRMLDSSIADLSNSAPTGHAGAITAALYLQHFVPAELDWLHLDTYAWNDSDRPGRPRGGEAMGLRASFAFLQQRYATPVSKDSDTAA</sequence>
<evidence type="ECO:0000256" key="1">
    <source>
        <dbReference type="ARBA" id="ARBA00009528"/>
    </source>
</evidence>
<dbReference type="Pfam" id="PF21337">
    <property type="entry name" value="Peptidase_M17_N_1"/>
    <property type="match status" value="1"/>
</dbReference>
<dbReference type="RefSeq" id="WP_014402074.1">
    <property type="nucleotide sequence ID" value="NC_017033.1"/>
</dbReference>
<evidence type="ECO:0000256" key="2">
    <source>
        <dbReference type="ARBA" id="ARBA00022438"/>
    </source>
</evidence>
<dbReference type="Gene3D" id="3.40.220.10">
    <property type="entry name" value="Leucine Aminopeptidase, subunit E, domain 1"/>
    <property type="match status" value="1"/>
</dbReference>
<keyword evidence="5" id="KW-0464">Manganese</keyword>
<dbReference type="GO" id="GO:0006508">
    <property type="term" value="P:proteolysis"/>
    <property type="evidence" value="ECO:0007669"/>
    <property type="project" value="UniProtKB-KW"/>
</dbReference>
<accession>H8L5B1</accession>
<dbReference type="GO" id="GO:0070006">
    <property type="term" value="F:metalloaminopeptidase activity"/>
    <property type="evidence" value="ECO:0007669"/>
    <property type="project" value="InterPro"/>
</dbReference>
<dbReference type="EMBL" id="CP003350">
    <property type="protein sequence ID" value="AFC85068.1"/>
    <property type="molecule type" value="Genomic_DNA"/>
</dbReference>
<dbReference type="Pfam" id="PF00883">
    <property type="entry name" value="Peptidase_M17"/>
    <property type="match status" value="1"/>
</dbReference>
<feature type="domain" description="Cytosol aminopeptidase" evidence="6">
    <location>
        <begin position="305"/>
        <end position="312"/>
    </location>
</feature>
<dbReference type="PRINTS" id="PR00481">
    <property type="entry name" value="LAMNOPPTDASE"/>
</dbReference>
<dbReference type="SUPFAM" id="SSF53187">
    <property type="entry name" value="Zn-dependent exopeptidases"/>
    <property type="match status" value="1"/>
</dbReference>
<dbReference type="InterPro" id="IPR048816">
    <property type="entry name" value="Peptidase_M17_N_1"/>
</dbReference>
<protein>
    <submittedName>
        <fullName evidence="7">Leucyl aminopeptidase</fullName>
    </submittedName>
</protein>
<evidence type="ECO:0000313" key="8">
    <source>
        <dbReference type="Proteomes" id="UP000005234"/>
    </source>
</evidence>
<dbReference type="PANTHER" id="PTHR11963:SF20">
    <property type="entry name" value="PEPTIDASE B"/>
    <property type="match status" value="1"/>
</dbReference>
<dbReference type="Gene3D" id="3.40.630.10">
    <property type="entry name" value="Zn peptidases"/>
    <property type="match status" value="1"/>
</dbReference>
<reference evidence="7" key="1">
    <citation type="submission" date="2012-02" db="EMBL/GenBank/DDBJ databases">
        <title>The complete genome of Frateuria aurantia DSM 6220.</title>
        <authorList>
            <consortium name="US DOE Joint Genome Institute (JGI-PGF)"/>
            <person name="Lucas S."/>
            <person name="Copeland A."/>
            <person name="Lapidus A."/>
            <person name="Glavina del Rio T."/>
            <person name="Dalin E."/>
            <person name="Tice H."/>
            <person name="Bruce D."/>
            <person name="Goodwin L."/>
            <person name="Pitluck S."/>
            <person name="Peters L."/>
            <person name="Ovchinnikova G."/>
            <person name="Teshima H."/>
            <person name="Kyrpides N."/>
            <person name="Mavromatis K."/>
            <person name="Ivanova N."/>
            <person name="Brettin T."/>
            <person name="Detter J.C."/>
            <person name="Han C."/>
            <person name="Larimer F."/>
            <person name="Land M."/>
            <person name="Hauser L."/>
            <person name="Markowitz V."/>
            <person name="Cheng J.-F."/>
            <person name="Hugenholtz P."/>
            <person name="Woyke T."/>
            <person name="Wu D."/>
            <person name="Brambilla E."/>
            <person name="Klenk H.-P."/>
            <person name="Eisen J.A."/>
        </authorList>
    </citation>
    <scope>NUCLEOTIDE SEQUENCE</scope>
    <source>
        <strain evidence="7">DSM 6220</strain>
    </source>
</reference>
<evidence type="ECO:0000259" key="6">
    <source>
        <dbReference type="PROSITE" id="PS00631"/>
    </source>
</evidence>
<dbReference type="STRING" id="767434.Fraau_0586"/>
<dbReference type="GO" id="GO:0030145">
    <property type="term" value="F:manganese ion binding"/>
    <property type="evidence" value="ECO:0007669"/>
    <property type="project" value="InterPro"/>
</dbReference>
<keyword evidence="3" id="KW-0645">Protease</keyword>
<evidence type="ECO:0000313" key="7">
    <source>
        <dbReference type="EMBL" id="AFC85068.1"/>
    </source>
</evidence>
<keyword evidence="4" id="KW-0378">Hydrolase</keyword>
<dbReference type="OrthoDB" id="9809354at2"/>
<dbReference type="PANTHER" id="PTHR11963">
    <property type="entry name" value="LEUCINE AMINOPEPTIDASE-RELATED"/>
    <property type="match status" value="1"/>
</dbReference>
<keyword evidence="2 7" id="KW-0031">Aminopeptidase</keyword>
<dbReference type="HOGENOM" id="CLU_013734_2_1_6"/>
<dbReference type="AlphaFoldDB" id="H8L5B1"/>
<comment type="similarity">
    <text evidence="1">Belongs to the peptidase M17 family.</text>
</comment>
<keyword evidence="8" id="KW-1185">Reference proteome</keyword>
<dbReference type="PROSITE" id="PS00631">
    <property type="entry name" value="CYTOSOL_AP"/>
    <property type="match status" value="1"/>
</dbReference>
<dbReference type="CDD" id="cd00433">
    <property type="entry name" value="Peptidase_M17"/>
    <property type="match status" value="1"/>
</dbReference>
<dbReference type="KEGG" id="fau:Fraau_0586"/>
<dbReference type="GO" id="GO:0005737">
    <property type="term" value="C:cytoplasm"/>
    <property type="evidence" value="ECO:0007669"/>
    <property type="project" value="InterPro"/>
</dbReference>
<dbReference type="InterPro" id="IPR043472">
    <property type="entry name" value="Macro_dom-like"/>
</dbReference>
<proteinExistence type="inferred from homology"/>
<gene>
    <name evidence="7" type="ordered locus">Fraau_0586</name>
</gene>
<name>H8L5B1_FRAAD</name>
<dbReference type="eggNOG" id="COG0260">
    <property type="taxonomic scope" value="Bacteria"/>
</dbReference>
<evidence type="ECO:0000256" key="4">
    <source>
        <dbReference type="ARBA" id="ARBA00022801"/>
    </source>
</evidence>
<dbReference type="InterPro" id="IPR011356">
    <property type="entry name" value="Leucine_aapep/pepB"/>
</dbReference>
<evidence type="ECO:0000256" key="3">
    <source>
        <dbReference type="ARBA" id="ARBA00022670"/>
    </source>
</evidence>
<organism evidence="7 8">
    <name type="scientific">Frateuria aurantia (strain ATCC 33424 / DSM 6220 / KCTC 2777 / LMG 1558 / NBRC 3245 / NCIMB 13370)</name>
    <name type="common">Acetobacter aurantius</name>
    <dbReference type="NCBI Taxonomy" id="767434"/>
    <lineage>
        <taxon>Bacteria</taxon>
        <taxon>Pseudomonadati</taxon>
        <taxon>Pseudomonadota</taxon>
        <taxon>Gammaproteobacteria</taxon>
        <taxon>Lysobacterales</taxon>
        <taxon>Rhodanobacteraceae</taxon>
        <taxon>Frateuria</taxon>
    </lineage>
</organism>
<dbReference type="Proteomes" id="UP000005234">
    <property type="component" value="Chromosome"/>
</dbReference>
<evidence type="ECO:0000256" key="5">
    <source>
        <dbReference type="ARBA" id="ARBA00023211"/>
    </source>
</evidence>
<dbReference type="InterPro" id="IPR000819">
    <property type="entry name" value="Peptidase_M17_C"/>
</dbReference>